<dbReference type="SUPFAM" id="SSF47336">
    <property type="entry name" value="ACP-like"/>
    <property type="match status" value="1"/>
</dbReference>
<sequence length="83" mass="8747">MSDLSDEVRELLVTRFEVEAGDVAMDASLDDIGLDSLAQIEFGDVLGQKYAVTITDDEMVNLPTLGEVISALRAKGATAAATS</sequence>
<evidence type="ECO:0000313" key="2">
    <source>
        <dbReference type="EMBL" id="TDV38608.1"/>
    </source>
</evidence>
<dbReference type="Gene3D" id="1.10.1200.10">
    <property type="entry name" value="ACP-like"/>
    <property type="match status" value="1"/>
</dbReference>
<dbReference type="EMBL" id="SOCP01000027">
    <property type="protein sequence ID" value="TDV38608.1"/>
    <property type="molecule type" value="Genomic_DNA"/>
</dbReference>
<name>A0A4R7US75_9PSEU</name>
<dbReference type="AlphaFoldDB" id="A0A4R7US75"/>
<dbReference type="Proteomes" id="UP000294927">
    <property type="component" value="Unassembled WGS sequence"/>
</dbReference>
<evidence type="ECO:0000259" key="1">
    <source>
        <dbReference type="PROSITE" id="PS50075"/>
    </source>
</evidence>
<gene>
    <name evidence="2" type="ORF">CLV71_12751</name>
</gene>
<dbReference type="InterPro" id="IPR036736">
    <property type="entry name" value="ACP-like_sf"/>
</dbReference>
<organism evidence="2 3">
    <name type="scientific">Actinophytocola oryzae</name>
    <dbReference type="NCBI Taxonomy" id="502181"/>
    <lineage>
        <taxon>Bacteria</taxon>
        <taxon>Bacillati</taxon>
        <taxon>Actinomycetota</taxon>
        <taxon>Actinomycetes</taxon>
        <taxon>Pseudonocardiales</taxon>
        <taxon>Pseudonocardiaceae</taxon>
    </lineage>
</organism>
<proteinExistence type="predicted"/>
<reference evidence="2 3" key="1">
    <citation type="submission" date="2019-03" db="EMBL/GenBank/DDBJ databases">
        <title>Genomic Encyclopedia of Archaeal and Bacterial Type Strains, Phase II (KMG-II): from individual species to whole genera.</title>
        <authorList>
            <person name="Goeker M."/>
        </authorList>
    </citation>
    <scope>NUCLEOTIDE SEQUENCE [LARGE SCALE GENOMIC DNA]</scope>
    <source>
        <strain evidence="2 3">DSM 45499</strain>
    </source>
</reference>
<accession>A0A4R7US75</accession>
<dbReference type="InterPro" id="IPR009081">
    <property type="entry name" value="PP-bd_ACP"/>
</dbReference>
<feature type="domain" description="Carrier" evidence="1">
    <location>
        <begin position="2"/>
        <end position="76"/>
    </location>
</feature>
<keyword evidence="3" id="KW-1185">Reference proteome</keyword>
<dbReference type="RefSeq" id="WP_243867397.1">
    <property type="nucleotide sequence ID" value="NZ_SOCP01000027.1"/>
</dbReference>
<dbReference type="Pfam" id="PF00550">
    <property type="entry name" value="PP-binding"/>
    <property type="match status" value="1"/>
</dbReference>
<comment type="caution">
    <text evidence="2">The sequence shown here is derived from an EMBL/GenBank/DDBJ whole genome shotgun (WGS) entry which is preliminary data.</text>
</comment>
<dbReference type="PROSITE" id="PS50075">
    <property type="entry name" value="CARRIER"/>
    <property type="match status" value="1"/>
</dbReference>
<protein>
    <submittedName>
        <fullName evidence="2">Acyl carrier protein</fullName>
    </submittedName>
</protein>
<evidence type="ECO:0000313" key="3">
    <source>
        <dbReference type="Proteomes" id="UP000294927"/>
    </source>
</evidence>